<dbReference type="InterPro" id="IPR010022">
    <property type="entry name" value="XkdX"/>
</dbReference>
<proteinExistence type="predicted"/>
<comment type="caution">
    <text evidence="1">The sequence shown here is derived from an EMBL/GenBank/DDBJ whole genome shotgun (WGS) entry which is preliminary data.</text>
</comment>
<dbReference type="RefSeq" id="WP_308702892.1">
    <property type="nucleotide sequence ID" value="NZ_AP027463.1"/>
</dbReference>
<name>A0ABU1A9J5_9LACO</name>
<accession>A0ABU1A9J5</accession>
<evidence type="ECO:0000313" key="1">
    <source>
        <dbReference type="EMBL" id="MDQ7937117.1"/>
    </source>
</evidence>
<gene>
    <name evidence="1" type="ORF">RA086_05680</name>
</gene>
<protein>
    <submittedName>
        <fullName evidence="1">XkdX family protein</fullName>
    </submittedName>
</protein>
<evidence type="ECO:0000313" key="2">
    <source>
        <dbReference type="Proteomes" id="UP001227831"/>
    </source>
</evidence>
<dbReference type="EMBL" id="JAVCWF010000001">
    <property type="protein sequence ID" value="MDQ7937117.1"/>
    <property type="molecule type" value="Genomic_DNA"/>
</dbReference>
<sequence>MTIYDQCKLFKSWGQYDANYYRVFVGAGLTTEQFEEITGEEYVKETVTDVKN</sequence>
<keyword evidence="2" id="KW-1185">Reference proteome</keyword>
<dbReference type="Pfam" id="PF09693">
    <property type="entry name" value="Phage_XkdX"/>
    <property type="match status" value="1"/>
</dbReference>
<dbReference type="Proteomes" id="UP001227831">
    <property type="component" value="Unassembled WGS sequence"/>
</dbReference>
<organism evidence="1 2">
    <name type="scientific">Lactiplantibacillus brownii</name>
    <dbReference type="NCBI Taxonomy" id="3069269"/>
    <lineage>
        <taxon>Bacteria</taxon>
        <taxon>Bacillati</taxon>
        <taxon>Bacillota</taxon>
        <taxon>Bacilli</taxon>
        <taxon>Lactobacillales</taxon>
        <taxon>Lactobacillaceae</taxon>
        <taxon>Lactiplantibacillus</taxon>
    </lineage>
</organism>
<reference evidence="1 2" key="1">
    <citation type="journal article" date="2023" name="Int. J. Syst. Evol. Microbiol.">
        <title>Lactiplantibacillus brownii sp. nov., a novel psychrotolerant species isolated from sauerkraut.</title>
        <authorList>
            <person name="Heng Y.C."/>
            <person name="Silvaraju S."/>
            <person name="Lee J.K.Y."/>
            <person name="Kittelmann S."/>
        </authorList>
    </citation>
    <scope>NUCLEOTIDE SEQUENCE [LARGE SCALE GENOMIC DNA]</scope>
    <source>
        <strain evidence="1 2">WILCCON 0030</strain>
    </source>
</reference>